<feature type="compositionally biased region" description="Low complexity" evidence="5">
    <location>
        <begin position="10"/>
        <end position="26"/>
    </location>
</feature>
<reference evidence="6" key="2">
    <citation type="submission" date="2023-04" db="EMBL/GenBank/DDBJ databases">
        <authorList>
            <person name="Bruccoleri R.E."/>
            <person name="Oakeley E.J."/>
            <person name="Faust A.-M."/>
            <person name="Dessus-Babus S."/>
            <person name="Altorfer M."/>
            <person name="Burckhardt D."/>
            <person name="Oertli M."/>
            <person name="Naumann U."/>
            <person name="Petersen F."/>
            <person name="Wong J."/>
        </authorList>
    </citation>
    <scope>NUCLEOTIDE SEQUENCE</scope>
    <source>
        <strain evidence="6">GSM-AAB239-AS_SAM_17_03QT</strain>
        <tissue evidence="6">Leaf</tissue>
    </source>
</reference>
<dbReference type="Gene3D" id="1.10.287.10">
    <property type="entry name" value="S15/NS1, RNA-binding"/>
    <property type="match status" value="1"/>
</dbReference>
<evidence type="ECO:0000256" key="1">
    <source>
        <dbReference type="ARBA" id="ARBA00008434"/>
    </source>
</evidence>
<dbReference type="GO" id="GO:0006412">
    <property type="term" value="P:translation"/>
    <property type="evidence" value="ECO:0007669"/>
    <property type="project" value="InterPro"/>
</dbReference>
<dbReference type="Proteomes" id="UP001140949">
    <property type="component" value="Unassembled WGS sequence"/>
</dbReference>
<evidence type="ECO:0000256" key="5">
    <source>
        <dbReference type="SAM" id="MobiDB-lite"/>
    </source>
</evidence>
<dbReference type="GO" id="GO:0005840">
    <property type="term" value="C:ribosome"/>
    <property type="evidence" value="ECO:0007669"/>
    <property type="project" value="UniProtKB-KW"/>
</dbReference>
<proteinExistence type="inferred from homology"/>
<dbReference type="AlphaFoldDB" id="A0AAX6DT05"/>
<dbReference type="PANTHER" id="PTHR47546">
    <property type="entry name" value="S15/NS1, RNA-BINDING PROTEIN"/>
    <property type="match status" value="1"/>
</dbReference>
<evidence type="ECO:0000313" key="7">
    <source>
        <dbReference type="Proteomes" id="UP001140949"/>
    </source>
</evidence>
<gene>
    <name evidence="6" type="ORF">M6B38_228220</name>
</gene>
<feature type="region of interest" description="Disordered" evidence="5">
    <location>
        <begin position="1"/>
        <end position="171"/>
    </location>
</feature>
<keyword evidence="7" id="KW-1185">Reference proteome</keyword>
<protein>
    <recommendedName>
        <fullName evidence="4">Small ribosomal subunit protein uS15c</fullName>
    </recommendedName>
</protein>
<feature type="compositionally biased region" description="Polar residues" evidence="5">
    <location>
        <begin position="156"/>
        <end position="171"/>
    </location>
</feature>
<sequence>MALHLKLKPKTLTLTHIRPFSSSTSPSPTPPPPPDDSNGGGQPRPPSPPSFASYFSDIKQRLKTPPPPHRRIPTEPPPPPPFPSSPNTSASSYDDIRRKITEFRLKSTNPNPNPTPSFQEFFKNSVSANKPCPDASGKPDGGGSLSLNFIRDSLRQSRSSPGENTRTRSFPTNFNLKAFQEGLWSPYVSSADRLPESIVGRELPENNKGDEPQAAGVDAETTKALNTELFKMYSPEELGEKLRRLRPAAAAKTGKDWFSLKELNGRLAKLRVLEEKETYQDRMGEVSFRDIRESLERRKEADASKKVDMHRLSILGNLGMNVTPSFMLKPPQEQLLENYFHPDHLSSAEKMKMELWKVRDEFKMSESDCGSSGVQIAQLTTKIKHLSSVLHKKDKHSRKGLHEMVQRRKKLLKYLRRTDWDTYSHVLSKLGLRDVPEYKTPNYKT</sequence>
<dbReference type="Pfam" id="PF00312">
    <property type="entry name" value="Ribosomal_S15"/>
    <property type="match status" value="1"/>
</dbReference>
<dbReference type="GO" id="GO:0003735">
    <property type="term" value="F:structural constituent of ribosome"/>
    <property type="evidence" value="ECO:0007669"/>
    <property type="project" value="InterPro"/>
</dbReference>
<evidence type="ECO:0000256" key="4">
    <source>
        <dbReference type="ARBA" id="ARBA00035250"/>
    </source>
</evidence>
<organism evidence="6 7">
    <name type="scientific">Iris pallida</name>
    <name type="common">Sweet iris</name>
    <dbReference type="NCBI Taxonomy" id="29817"/>
    <lineage>
        <taxon>Eukaryota</taxon>
        <taxon>Viridiplantae</taxon>
        <taxon>Streptophyta</taxon>
        <taxon>Embryophyta</taxon>
        <taxon>Tracheophyta</taxon>
        <taxon>Spermatophyta</taxon>
        <taxon>Magnoliopsida</taxon>
        <taxon>Liliopsida</taxon>
        <taxon>Asparagales</taxon>
        <taxon>Iridaceae</taxon>
        <taxon>Iridoideae</taxon>
        <taxon>Irideae</taxon>
        <taxon>Iris</taxon>
    </lineage>
</organism>
<dbReference type="PANTHER" id="PTHR47546:SF3">
    <property type="entry name" value="30S RIBOSOMAL PROTEIN S15, CHLOROPLASTIC"/>
    <property type="match status" value="1"/>
</dbReference>
<dbReference type="GO" id="GO:1990904">
    <property type="term" value="C:ribonucleoprotein complex"/>
    <property type="evidence" value="ECO:0007669"/>
    <property type="project" value="UniProtKB-KW"/>
</dbReference>
<keyword evidence="2" id="KW-0689">Ribosomal protein</keyword>
<keyword evidence="3" id="KW-0687">Ribonucleoprotein</keyword>
<name>A0AAX6DT05_IRIPA</name>
<dbReference type="InterPro" id="IPR000589">
    <property type="entry name" value="Ribosomal_uS15"/>
</dbReference>
<dbReference type="InterPro" id="IPR009068">
    <property type="entry name" value="uS15_NS1_RNA-bd_sf"/>
</dbReference>
<dbReference type="NCBIfam" id="TIGR00952">
    <property type="entry name" value="S15_bact"/>
    <property type="match status" value="1"/>
</dbReference>
<comment type="similarity">
    <text evidence="1">Belongs to the universal ribosomal protein uS15 family.</text>
</comment>
<feature type="compositionally biased region" description="Basic and acidic residues" evidence="5">
    <location>
        <begin position="94"/>
        <end position="105"/>
    </location>
</feature>
<evidence type="ECO:0000313" key="6">
    <source>
        <dbReference type="EMBL" id="KAJ6794878.1"/>
    </source>
</evidence>
<dbReference type="EMBL" id="JANAVB010042020">
    <property type="protein sequence ID" value="KAJ6794878.1"/>
    <property type="molecule type" value="Genomic_DNA"/>
</dbReference>
<evidence type="ECO:0000256" key="3">
    <source>
        <dbReference type="ARBA" id="ARBA00023274"/>
    </source>
</evidence>
<dbReference type="CDD" id="cd00353">
    <property type="entry name" value="Ribosomal_S15p_S13e"/>
    <property type="match status" value="1"/>
</dbReference>
<dbReference type="SUPFAM" id="SSF47060">
    <property type="entry name" value="S15/NS1 RNA-binding domain"/>
    <property type="match status" value="1"/>
</dbReference>
<feature type="compositionally biased region" description="Pro residues" evidence="5">
    <location>
        <begin position="74"/>
        <end position="84"/>
    </location>
</feature>
<comment type="caution">
    <text evidence="6">The sequence shown here is derived from an EMBL/GenBank/DDBJ whole genome shotgun (WGS) entry which is preliminary data.</text>
</comment>
<dbReference type="GO" id="GO:0005737">
    <property type="term" value="C:cytoplasm"/>
    <property type="evidence" value="ECO:0007669"/>
    <property type="project" value="UniProtKB-ARBA"/>
</dbReference>
<accession>A0AAX6DT05</accession>
<dbReference type="InterPro" id="IPR005290">
    <property type="entry name" value="Ribosomal_uS15_bac-type"/>
</dbReference>
<dbReference type="SMART" id="SM01387">
    <property type="entry name" value="Ribosomal_S15"/>
    <property type="match status" value="1"/>
</dbReference>
<evidence type="ECO:0000256" key="2">
    <source>
        <dbReference type="ARBA" id="ARBA00022980"/>
    </source>
</evidence>
<reference evidence="6" key="1">
    <citation type="journal article" date="2023" name="GigaByte">
        <title>Genome assembly of the bearded iris, Iris pallida Lam.</title>
        <authorList>
            <person name="Bruccoleri R.E."/>
            <person name="Oakeley E.J."/>
            <person name="Faust A.M.E."/>
            <person name="Altorfer M."/>
            <person name="Dessus-Babus S."/>
            <person name="Burckhardt D."/>
            <person name="Oertli M."/>
            <person name="Naumann U."/>
            <person name="Petersen F."/>
            <person name="Wong J."/>
        </authorList>
    </citation>
    <scope>NUCLEOTIDE SEQUENCE</scope>
    <source>
        <strain evidence="6">GSM-AAB239-AS_SAM_17_03QT</strain>
    </source>
</reference>
<dbReference type="HAMAP" id="MF_01343_B">
    <property type="entry name" value="Ribosomal_uS15_B"/>
    <property type="match status" value="1"/>
</dbReference>